<dbReference type="GO" id="GO:0009116">
    <property type="term" value="P:nucleoside metabolic process"/>
    <property type="evidence" value="ECO:0007669"/>
    <property type="project" value="InterPro"/>
</dbReference>
<dbReference type="HOGENOM" id="CLU_004620_0_2_0"/>
<evidence type="ECO:0000256" key="4">
    <source>
        <dbReference type="HAMAP-Rule" id="MF_00712"/>
    </source>
</evidence>
<comment type="catalytic activity">
    <reaction evidence="3 4">
        <text>N(6)-[(R)-lipoyl]-L-lysyl-[glycine-cleavage complex H protein] + glycine + H(+) = N(6)-[(R)-S(8)-aminomethyldihydrolipoyl]-L-lysyl-[glycine-cleavage complex H protein] + CO2</text>
        <dbReference type="Rhea" id="RHEA:24304"/>
        <dbReference type="Rhea" id="RHEA-COMP:10494"/>
        <dbReference type="Rhea" id="RHEA-COMP:10495"/>
        <dbReference type="ChEBI" id="CHEBI:15378"/>
        <dbReference type="ChEBI" id="CHEBI:16526"/>
        <dbReference type="ChEBI" id="CHEBI:57305"/>
        <dbReference type="ChEBI" id="CHEBI:83099"/>
        <dbReference type="ChEBI" id="CHEBI:83143"/>
        <dbReference type="EC" id="1.4.4.2"/>
    </reaction>
</comment>
<dbReference type="OrthoDB" id="9771867at2"/>
<evidence type="ECO:0000256" key="1">
    <source>
        <dbReference type="ARBA" id="ARBA00003788"/>
    </source>
</evidence>
<dbReference type="AlphaFoldDB" id="D6YU29"/>
<dbReference type="GO" id="GO:0019464">
    <property type="term" value="P:glycine decarboxylation via glycine cleavage system"/>
    <property type="evidence" value="ECO:0007669"/>
    <property type="project" value="UniProtKB-UniRule"/>
</dbReference>
<dbReference type="EC" id="1.4.4.2" evidence="4"/>
<dbReference type="HAMAP" id="MF_00712">
    <property type="entry name" value="GcvPA"/>
    <property type="match status" value="1"/>
</dbReference>
<dbReference type="GO" id="GO:0004375">
    <property type="term" value="F:glycine dehydrogenase (decarboxylating) activity"/>
    <property type="evidence" value="ECO:0007669"/>
    <property type="project" value="UniProtKB-EC"/>
</dbReference>
<dbReference type="InterPro" id="IPR015424">
    <property type="entry name" value="PyrdxlP-dep_Trfase"/>
</dbReference>
<dbReference type="PANTHER" id="PTHR42806:SF1">
    <property type="entry name" value="GLYCINE DEHYDROGENASE (DECARBOXYLATING)"/>
    <property type="match status" value="1"/>
</dbReference>
<dbReference type="SUPFAM" id="SSF53383">
    <property type="entry name" value="PLP-dependent transferases"/>
    <property type="match status" value="1"/>
</dbReference>
<protein>
    <recommendedName>
        <fullName evidence="4">Probable glycine dehydrogenase (decarboxylating) subunit 1</fullName>
        <ecNumber evidence="4">1.4.4.2</ecNumber>
    </recommendedName>
    <alternativeName>
        <fullName evidence="4">Glycine cleavage system P-protein subunit 1</fullName>
    </alternativeName>
    <alternativeName>
        <fullName evidence="4">Glycine decarboxylase subunit 1</fullName>
    </alternativeName>
    <alternativeName>
        <fullName evidence="4">Glycine dehydrogenase (aminomethyl-transferring) subunit 1</fullName>
    </alternativeName>
</protein>
<comment type="function">
    <text evidence="1 4">The glycine cleavage system catalyzes the degradation of glycine. The P protein binds the alpha-amino group of glycine through its pyridoxal phosphate cofactor; CO(2) is released and the remaining methylamine moiety is then transferred to the lipoamide cofactor of the H protein.</text>
</comment>
<comment type="subunit">
    <text evidence="4">The glycine cleavage system is composed of four proteins: P, T, L and H. In this organism, the P 'protein' is a heterodimer of two subunits.</text>
</comment>
<accession>D6YU29</accession>
<evidence type="ECO:0000259" key="5">
    <source>
        <dbReference type="Pfam" id="PF02347"/>
    </source>
</evidence>
<dbReference type="KEGG" id="wch:wcw_0265"/>
<keyword evidence="7" id="KW-1185">Reference proteome</keyword>
<dbReference type="eggNOG" id="COG0403">
    <property type="taxonomic scope" value="Bacteria"/>
</dbReference>
<sequence length="445" mass="49265">MDFVSNTDEQARHMLRTIGVESIGSLFSAIPEAIQLRSPTRDDGLSEYEGMRHLESLAAKNKFPEYDHYLGAGAYEHHTPAYLSAICQKSEFLTAYTPYQPEASQGMLQTIFEFQSAVCALTGLDAANASVYDGASACAEAVLMTARAQKKRNKVLIAASLHPHYRAVVDQYLGSQNIDLVEIPFLSDGTLDKEFLSGALDDQTISVLLQTPNFFGVIDSLKEVSRIIKESGALMILCANPLSFGLYQSADELGADIAVGDMQPFGLPLQFGGPYVGYMACKQNLIRQMPGRIVGETVDTEGRRGFVLTLQAREQHIRREKATSNICSNQALAALATLLGVLWYGRQGVKELALANYQRSAYLKEKLTALPGIFSFSNAPHLNEFVIKIEKPLEKLMERCLEERIVPGLVLERYYPQLKNHLLICATEIKSKAQLDRFIEVVARD</sequence>
<dbReference type="NCBIfam" id="NF001696">
    <property type="entry name" value="PRK00451.1"/>
    <property type="match status" value="1"/>
</dbReference>
<dbReference type="InterPro" id="IPR015422">
    <property type="entry name" value="PyrdxlP-dep_Trfase_small"/>
</dbReference>
<name>D6YU29_WADCW</name>
<dbReference type="PANTHER" id="PTHR42806">
    <property type="entry name" value="GLYCINE CLEAVAGE SYSTEM P-PROTEIN"/>
    <property type="match status" value="1"/>
</dbReference>
<organism evidence="6 7">
    <name type="scientific">Waddlia chondrophila (strain ATCC VR-1470 / WSU 86-1044)</name>
    <dbReference type="NCBI Taxonomy" id="716544"/>
    <lineage>
        <taxon>Bacteria</taxon>
        <taxon>Pseudomonadati</taxon>
        <taxon>Chlamydiota</taxon>
        <taxon>Chlamydiia</taxon>
        <taxon>Parachlamydiales</taxon>
        <taxon>Waddliaceae</taxon>
        <taxon>Waddlia</taxon>
    </lineage>
</organism>
<dbReference type="InterPro" id="IPR015421">
    <property type="entry name" value="PyrdxlP-dep_Trfase_major"/>
</dbReference>
<dbReference type="Gene3D" id="3.40.640.10">
    <property type="entry name" value="Type I PLP-dependent aspartate aminotransferase-like (Major domain)"/>
    <property type="match status" value="1"/>
</dbReference>
<dbReference type="STRING" id="716544.wcw_0265"/>
<evidence type="ECO:0000313" key="6">
    <source>
        <dbReference type="EMBL" id="ADI37640.1"/>
    </source>
</evidence>
<dbReference type="EMBL" id="CP001928">
    <property type="protein sequence ID" value="ADI37640.1"/>
    <property type="molecule type" value="Genomic_DNA"/>
</dbReference>
<dbReference type="InterPro" id="IPR049315">
    <property type="entry name" value="GDC-P_N"/>
</dbReference>
<comment type="similarity">
    <text evidence="4">Belongs to the GcvP family. N-terminal subunit subfamily.</text>
</comment>
<reference evidence="6 7" key="1">
    <citation type="journal article" date="2010" name="PLoS ONE">
        <title>The Waddlia genome: a window into chlamydial biology.</title>
        <authorList>
            <person name="Bertelli C."/>
            <person name="Collyn F."/>
            <person name="Croxatto A."/>
            <person name="Ruckert C."/>
            <person name="Polkinghorne A."/>
            <person name="Kebbi-Beghdadi C."/>
            <person name="Goesmann A."/>
            <person name="Vaughan L."/>
            <person name="Greub G."/>
        </authorList>
    </citation>
    <scope>NUCLEOTIDE SEQUENCE [LARGE SCALE GENOMIC DNA]</scope>
    <source>
        <strain evidence="7">ATCC VR-1470 / WSU 86-1044</strain>
    </source>
</reference>
<evidence type="ECO:0000256" key="3">
    <source>
        <dbReference type="ARBA" id="ARBA00049026"/>
    </source>
</evidence>
<dbReference type="Gene3D" id="3.90.1150.10">
    <property type="entry name" value="Aspartate Aminotransferase, domain 1"/>
    <property type="match status" value="1"/>
</dbReference>
<feature type="domain" description="Glycine cleavage system P-protein N-terminal" evidence="5">
    <location>
        <begin position="3"/>
        <end position="441"/>
    </location>
</feature>
<keyword evidence="2 4" id="KW-0560">Oxidoreductase</keyword>
<dbReference type="PIRSF" id="PIRSF006815">
    <property type="entry name" value="GcvPA"/>
    <property type="match status" value="1"/>
</dbReference>
<dbReference type="Proteomes" id="UP000001505">
    <property type="component" value="Chromosome"/>
</dbReference>
<dbReference type="InterPro" id="IPR023010">
    <property type="entry name" value="GcvPA"/>
</dbReference>
<evidence type="ECO:0000256" key="2">
    <source>
        <dbReference type="ARBA" id="ARBA00023002"/>
    </source>
</evidence>
<proteinExistence type="inferred from homology"/>
<dbReference type="CDD" id="cd00613">
    <property type="entry name" value="GDC-P"/>
    <property type="match status" value="1"/>
</dbReference>
<dbReference type="RefSeq" id="WP_013181368.1">
    <property type="nucleotide sequence ID" value="NC_014225.1"/>
</dbReference>
<dbReference type="InterPro" id="IPR020581">
    <property type="entry name" value="GDC_P"/>
</dbReference>
<evidence type="ECO:0000313" key="7">
    <source>
        <dbReference type="Proteomes" id="UP000001505"/>
    </source>
</evidence>
<dbReference type="Pfam" id="PF02347">
    <property type="entry name" value="GDC-P"/>
    <property type="match status" value="1"/>
</dbReference>
<gene>
    <name evidence="4 6" type="primary">gcvPA</name>
    <name evidence="6" type="ordered locus">wcw_0265</name>
</gene>